<accession>A0A1M2W2P2</accession>
<dbReference type="Gene3D" id="1.10.1090.10">
    <property type="entry name" value="Cytochrome b-c1 complex subunit 7"/>
    <property type="match status" value="2"/>
</dbReference>
<organism evidence="10 11">
    <name type="scientific">Trametes pubescens</name>
    <name type="common">White-rot fungus</name>
    <dbReference type="NCBI Taxonomy" id="154538"/>
    <lineage>
        <taxon>Eukaryota</taxon>
        <taxon>Fungi</taxon>
        <taxon>Dikarya</taxon>
        <taxon>Basidiomycota</taxon>
        <taxon>Agaricomycotina</taxon>
        <taxon>Agaricomycetes</taxon>
        <taxon>Polyporales</taxon>
        <taxon>Polyporaceae</taxon>
        <taxon>Trametes</taxon>
    </lineage>
</organism>
<dbReference type="Proteomes" id="UP000184267">
    <property type="component" value="Unassembled WGS sequence"/>
</dbReference>
<dbReference type="PANTHER" id="PTHR12022:SF0">
    <property type="entry name" value="CYTOCHROME B-C1 COMPLEX SUBUNIT 7"/>
    <property type="match status" value="1"/>
</dbReference>
<gene>
    <name evidence="10" type="ORF">TRAPUB_9236</name>
</gene>
<proteinExistence type="inferred from homology"/>
<sequence length="148" mass="17365">MTIVGPLGPSLAPLIRRNRTLYQWFKPVSDWYANVAGHRKVGLKYDDLLVEERPDVERALARLTPREEYDRAFRFKRASQCSVLHDNLPKDQWLKPEEVCNSSQTSTLLPAHTGPPQDVRYLKPLVEEVEKEDLERRKWDTIAVERRR</sequence>
<dbReference type="EMBL" id="MNAD01000321">
    <property type="protein sequence ID" value="OJT14125.1"/>
    <property type="molecule type" value="Genomic_DNA"/>
</dbReference>
<keyword evidence="6 9" id="KW-0249">Electron transport</keyword>
<evidence type="ECO:0000256" key="2">
    <source>
        <dbReference type="ARBA" id="ARBA00008554"/>
    </source>
</evidence>
<keyword evidence="5 9" id="KW-0999">Mitochondrion inner membrane</keyword>
<keyword evidence="11" id="KW-1185">Reference proteome</keyword>
<evidence type="ECO:0000313" key="10">
    <source>
        <dbReference type="EMBL" id="OJT14125.1"/>
    </source>
</evidence>
<evidence type="ECO:0000256" key="1">
    <source>
        <dbReference type="ARBA" id="ARBA00004443"/>
    </source>
</evidence>
<evidence type="ECO:0000256" key="9">
    <source>
        <dbReference type="PIRNR" id="PIRNR000022"/>
    </source>
</evidence>
<comment type="caution">
    <text evidence="10">The sequence shown here is derived from an EMBL/GenBank/DDBJ whole genome shotgun (WGS) entry which is preliminary data.</text>
</comment>
<dbReference type="FunFam" id="1.10.1090.10:FF:000001">
    <property type="entry name" value="Cytochrome b-c1 complex subunit 7"/>
    <property type="match status" value="1"/>
</dbReference>
<evidence type="ECO:0000256" key="3">
    <source>
        <dbReference type="ARBA" id="ARBA00022448"/>
    </source>
</evidence>
<evidence type="ECO:0000256" key="4">
    <source>
        <dbReference type="ARBA" id="ARBA00022660"/>
    </source>
</evidence>
<comment type="subcellular location">
    <subcellularLocation>
        <location evidence="1">Mitochondrion inner membrane</location>
        <topology evidence="1">Peripheral membrane protein</topology>
        <orientation evidence="1">Matrix side</orientation>
    </subcellularLocation>
</comment>
<dbReference type="PANTHER" id="PTHR12022">
    <property type="entry name" value="UBIQUINOL-CYTOCHROME C REDUCTASE COMPLEX 14 KD PROTEIN"/>
    <property type="match status" value="1"/>
</dbReference>
<dbReference type="GO" id="GO:0005743">
    <property type="term" value="C:mitochondrial inner membrane"/>
    <property type="evidence" value="ECO:0007669"/>
    <property type="project" value="UniProtKB-SubCell"/>
</dbReference>
<comment type="similarity">
    <text evidence="2 9">Belongs to the UQCRB/QCR7 family.</text>
</comment>
<dbReference type="OMA" id="PLAQWYT"/>
<evidence type="ECO:0000313" key="11">
    <source>
        <dbReference type="Proteomes" id="UP000184267"/>
    </source>
</evidence>
<evidence type="ECO:0000256" key="7">
    <source>
        <dbReference type="ARBA" id="ARBA00023128"/>
    </source>
</evidence>
<evidence type="ECO:0000256" key="8">
    <source>
        <dbReference type="ARBA" id="ARBA00023136"/>
    </source>
</evidence>
<dbReference type="STRING" id="154538.A0A1M2W2P2"/>
<evidence type="ECO:0000256" key="6">
    <source>
        <dbReference type="ARBA" id="ARBA00022982"/>
    </source>
</evidence>
<dbReference type="PIRSF" id="PIRSF000022">
    <property type="entry name" value="Bc1_14K"/>
    <property type="match status" value="1"/>
</dbReference>
<keyword evidence="7 9" id="KW-0496">Mitochondrion</keyword>
<dbReference type="SUPFAM" id="SSF81524">
    <property type="entry name" value="14 kDa protein of cytochrome bc1 complex (Ubiquinol-cytochrome c reductase)"/>
    <property type="match status" value="1"/>
</dbReference>
<name>A0A1M2W2P2_TRAPU</name>
<keyword evidence="4 9" id="KW-0679">Respiratory chain</keyword>
<dbReference type="AlphaFoldDB" id="A0A1M2W2P2"/>
<reference evidence="10 11" key="1">
    <citation type="submission" date="2016-10" db="EMBL/GenBank/DDBJ databases">
        <title>Genome sequence of the basidiomycete white-rot fungus Trametes pubescens.</title>
        <authorList>
            <person name="Makela M.R."/>
            <person name="Granchi Z."/>
            <person name="Peng M."/>
            <person name="De Vries R.P."/>
            <person name="Grigoriev I."/>
            <person name="Riley R."/>
            <person name="Hilden K."/>
        </authorList>
    </citation>
    <scope>NUCLEOTIDE SEQUENCE [LARGE SCALE GENOMIC DNA]</scope>
    <source>
        <strain evidence="10 11">FBCC735</strain>
    </source>
</reference>
<keyword evidence="8 9" id="KW-0472">Membrane</keyword>
<protein>
    <recommendedName>
        <fullName evidence="9">Cytochrome b-c1 complex subunit 7</fullName>
    </recommendedName>
</protein>
<dbReference type="OrthoDB" id="425749at2759"/>
<evidence type="ECO:0000256" key="5">
    <source>
        <dbReference type="ARBA" id="ARBA00022792"/>
    </source>
</evidence>
<dbReference type="Pfam" id="PF02271">
    <property type="entry name" value="UCR_14kD"/>
    <property type="match status" value="1"/>
</dbReference>
<dbReference type="InterPro" id="IPR003197">
    <property type="entry name" value="QCR7"/>
</dbReference>
<keyword evidence="3 9" id="KW-0813">Transport</keyword>
<dbReference type="GO" id="GO:0045275">
    <property type="term" value="C:respiratory chain complex III"/>
    <property type="evidence" value="ECO:0007669"/>
    <property type="project" value="InterPro"/>
</dbReference>
<dbReference type="InterPro" id="IPR036544">
    <property type="entry name" value="QCR7_sf"/>
</dbReference>
<comment type="function">
    <text evidence="9">Component of the ubiquinol-cytochrome c oxidoreductase, a multisubunit transmembrane complex that is part of the mitochondrial electron transport chain which drives oxidative phosphorylation.</text>
</comment>
<dbReference type="GO" id="GO:0006122">
    <property type="term" value="P:mitochondrial electron transport, ubiquinol to cytochrome c"/>
    <property type="evidence" value="ECO:0007669"/>
    <property type="project" value="InterPro"/>
</dbReference>